<dbReference type="Proteomes" id="UP000001136">
    <property type="component" value="Chromosome"/>
</dbReference>
<dbReference type="GO" id="GO:0003677">
    <property type="term" value="F:DNA binding"/>
    <property type="evidence" value="ECO:0007669"/>
    <property type="project" value="UniProtKB-UniRule"/>
</dbReference>
<dbReference type="InterPro" id="IPR044068">
    <property type="entry name" value="CB"/>
</dbReference>
<dbReference type="InterPro" id="IPR002104">
    <property type="entry name" value="Integrase_catalytic"/>
</dbReference>
<evidence type="ECO:0000256" key="2">
    <source>
        <dbReference type="ARBA" id="ARBA00022908"/>
    </source>
</evidence>
<keyword evidence="9" id="KW-1185">Reference proteome</keyword>
<evidence type="ECO:0000259" key="6">
    <source>
        <dbReference type="PROSITE" id="PS51898"/>
    </source>
</evidence>
<dbReference type="PANTHER" id="PTHR30349">
    <property type="entry name" value="PHAGE INTEGRASE-RELATED"/>
    <property type="match status" value="1"/>
</dbReference>
<reference evidence="8 9" key="1">
    <citation type="journal article" date="2007" name="PLoS ONE">
        <title>The complete genome sequence and analysis of the Epsilonproteobacterium Arcobacter butzleri.</title>
        <authorList>
            <person name="Miller W.G."/>
            <person name="Parker C.T."/>
            <person name="Rubenfield M."/>
            <person name="Mendz G.L."/>
            <person name="Woesten M.M.S.M."/>
            <person name="Ussery D.W."/>
            <person name="Stolz J.F."/>
            <person name="Binnewies T.T."/>
            <person name="Hallin P.F."/>
            <person name="Wang G."/>
            <person name="Malek J.A."/>
            <person name="Rogosin A."/>
            <person name="Stanker L.H."/>
            <person name="Mandrell R.E."/>
        </authorList>
    </citation>
    <scope>NUCLEOTIDE SEQUENCE [LARGE SCALE GENOMIC DNA]</scope>
    <source>
        <strain evidence="8 9">RM4018</strain>
    </source>
</reference>
<dbReference type="InterPro" id="IPR046668">
    <property type="entry name" value="DUF6538"/>
</dbReference>
<keyword evidence="2" id="KW-0229">DNA integration</keyword>
<sequence length="511" mass="60446">MTNIYLRNNIFYYRKSIPNHLKLFFKNKTLYVRTLSTKSKKLALKYATLLNNKFNAIKEVYNMSFDIDFIYQLVEEFHNTQLELTEQDLYNTPKPEDTIFALMLEDSIEQLQHNYQNNIFEVEEVEFILNKLDYKPNNEEIIKIGKILLNSKINHLKAINDKINKGLYYKARKINLVKNNLAANETITPTKKEVKEEVKVVNTIASTFDKYIKYQSTQDNWTNDTLQLNIRAFKLLNMYFKDKDLKDIKFDELIDFRDTLLEIPLAYTTKNFFKNKDLDFIISNNDDYETLSNDTVNKYIIRVNQYLDYMYKIDCIAKENFKIPKLSSDSKKRQNYTREEIQKIENLMQNDTIENQFITRVATYQGMRLKEITQLRSEDIVEIGGTPCISINTKENKTTKTDASIRTIPIHPKLIELGFLDFVKSKNNNLFNIDNKSFSTYFRKTYKNQINENKTLYSLRHSFIDTLIQSNQKMEHIKAFVGHAQSDKTTFGYSNPINIKLLKGLLDYINY</sequence>
<dbReference type="EMBL" id="CP000361">
    <property type="protein sequence ID" value="ABV68108.1"/>
    <property type="molecule type" value="Genomic_DNA"/>
</dbReference>
<dbReference type="SUPFAM" id="SSF56349">
    <property type="entry name" value="DNA breaking-rejoining enzymes"/>
    <property type="match status" value="1"/>
</dbReference>
<dbReference type="Gene3D" id="1.10.443.10">
    <property type="entry name" value="Intergrase catalytic core"/>
    <property type="match status" value="1"/>
</dbReference>
<dbReference type="KEGG" id="abu:Abu_1872"/>
<evidence type="ECO:0000256" key="3">
    <source>
        <dbReference type="ARBA" id="ARBA00023125"/>
    </source>
</evidence>
<gene>
    <name evidence="8" type="ordered locus">Abu_1872</name>
</gene>
<dbReference type="AlphaFoldDB" id="A8EVY5"/>
<proteinExistence type="inferred from homology"/>
<dbReference type="RefSeq" id="WP_012147816.1">
    <property type="nucleotide sequence ID" value="NC_009850.1"/>
</dbReference>
<dbReference type="PROSITE" id="PS51898">
    <property type="entry name" value="TYR_RECOMBINASE"/>
    <property type="match status" value="1"/>
</dbReference>
<organism evidence="8 9">
    <name type="scientific">Aliarcobacter butzleri (strain RM4018)</name>
    <name type="common">Arcobacter butzleri</name>
    <dbReference type="NCBI Taxonomy" id="367737"/>
    <lineage>
        <taxon>Bacteria</taxon>
        <taxon>Pseudomonadati</taxon>
        <taxon>Campylobacterota</taxon>
        <taxon>Epsilonproteobacteria</taxon>
        <taxon>Campylobacterales</taxon>
        <taxon>Arcobacteraceae</taxon>
        <taxon>Aliarcobacter</taxon>
    </lineage>
</organism>
<dbReference type="InterPro" id="IPR011010">
    <property type="entry name" value="DNA_brk_join_enz"/>
</dbReference>
<evidence type="ECO:0000256" key="5">
    <source>
        <dbReference type="PROSITE-ProRule" id="PRU01248"/>
    </source>
</evidence>
<protein>
    <recommendedName>
        <fullName evidence="10">Tyr recombinase domain-containing protein</fullName>
    </recommendedName>
</protein>
<evidence type="ECO:0000256" key="4">
    <source>
        <dbReference type="ARBA" id="ARBA00023172"/>
    </source>
</evidence>
<dbReference type="Pfam" id="PF00589">
    <property type="entry name" value="Phage_integrase"/>
    <property type="match status" value="1"/>
</dbReference>
<feature type="domain" description="Core-binding (CB)" evidence="7">
    <location>
        <begin position="202"/>
        <end position="311"/>
    </location>
</feature>
<dbReference type="GeneID" id="24304188"/>
<evidence type="ECO:0000313" key="9">
    <source>
        <dbReference type="Proteomes" id="UP000001136"/>
    </source>
</evidence>
<dbReference type="PANTHER" id="PTHR30349:SF41">
    <property type="entry name" value="INTEGRASE_RECOMBINASE PROTEIN MJ0367-RELATED"/>
    <property type="match status" value="1"/>
</dbReference>
<evidence type="ECO:0000313" key="8">
    <source>
        <dbReference type="EMBL" id="ABV68108.1"/>
    </source>
</evidence>
<feature type="domain" description="Tyr recombinase" evidence="6">
    <location>
        <begin position="331"/>
        <end position="507"/>
    </location>
</feature>
<dbReference type="GO" id="GO:0015074">
    <property type="term" value="P:DNA integration"/>
    <property type="evidence" value="ECO:0007669"/>
    <property type="project" value="UniProtKB-KW"/>
</dbReference>
<comment type="similarity">
    <text evidence="1">Belongs to the 'phage' integrase family.</text>
</comment>
<dbReference type="Pfam" id="PF20172">
    <property type="entry name" value="DUF6538"/>
    <property type="match status" value="1"/>
</dbReference>
<dbReference type="eggNOG" id="COG0582">
    <property type="taxonomic scope" value="Bacteria"/>
</dbReference>
<evidence type="ECO:0008006" key="10">
    <source>
        <dbReference type="Google" id="ProtNLM"/>
    </source>
</evidence>
<dbReference type="InterPro" id="IPR013762">
    <property type="entry name" value="Integrase-like_cat_sf"/>
</dbReference>
<keyword evidence="4" id="KW-0233">DNA recombination</keyword>
<name>A8EVY5_ALIB4</name>
<accession>A8EVY5</accession>
<evidence type="ECO:0000259" key="7">
    <source>
        <dbReference type="PROSITE" id="PS51900"/>
    </source>
</evidence>
<evidence type="ECO:0000256" key="1">
    <source>
        <dbReference type="ARBA" id="ARBA00008857"/>
    </source>
</evidence>
<dbReference type="InterPro" id="IPR050090">
    <property type="entry name" value="Tyrosine_recombinase_XerCD"/>
</dbReference>
<dbReference type="GO" id="GO:0006310">
    <property type="term" value="P:DNA recombination"/>
    <property type="evidence" value="ECO:0007669"/>
    <property type="project" value="UniProtKB-KW"/>
</dbReference>
<keyword evidence="3 5" id="KW-0238">DNA-binding</keyword>
<dbReference type="HOGENOM" id="CLU_022238_3_1_7"/>
<dbReference type="PROSITE" id="PS51900">
    <property type="entry name" value="CB"/>
    <property type="match status" value="1"/>
</dbReference>